<feature type="domain" description="Tyr recombinase" evidence="3">
    <location>
        <begin position="174"/>
        <end position="384"/>
    </location>
</feature>
<evidence type="ECO:0000259" key="3">
    <source>
        <dbReference type="PROSITE" id="PS51898"/>
    </source>
</evidence>
<name>A0ABU2JZ69_9ACTN</name>
<evidence type="ECO:0000256" key="2">
    <source>
        <dbReference type="ARBA" id="ARBA00023172"/>
    </source>
</evidence>
<dbReference type="SUPFAM" id="SSF56349">
    <property type="entry name" value="DNA breaking-rejoining enzymes"/>
    <property type="match status" value="1"/>
</dbReference>
<keyword evidence="2" id="KW-0233">DNA recombination</keyword>
<protein>
    <submittedName>
        <fullName evidence="4">Tyrosine-type recombinase/integrase</fullName>
    </submittedName>
</protein>
<sequence>MGELLDRWLDAKGKSRRSTTVNGYGSHVRVHLRPALASYRADRLSLDAVQAMFDGILDQADVIRAENAARRAQVARCRWTKPGRPPAAERAKLAAERERLAAMPAFRKVPSLASVHAIRRSLRAAINWGMRRPEWGITYNPAEHVDLTPYRRPRGLLWTEARVKRWRETGEIPSRVMVWSPAQLGAFLDAAEGSRLYAAFHLIGYHGLRRGEAVGQDWANLDSENHRLAIAREIVQDGWTPVETETKTEDSAAAIRVDAGTVSVLLAHQVRQVAERAEWDAHAKEARARGEEAVPWVDTGKMFTKPDGTWLHPDDLSTEFRRIRDAADLPPINLRDLRHGAAGLVKASGGDLEDAKRLLRHSTITLTSDTYMVLFEEAEEEAAAARAAVVPRARIAETTSVGAEE</sequence>
<evidence type="ECO:0000256" key="1">
    <source>
        <dbReference type="ARBA" id="ARBA00023125"/>
    </source>
</evidence>
<dbReference type="InterPro" id="IPR010998">
    <property type="entry name" value="Integrase_recombinase_N"/>
</dbReference>
<comment type="caution">
    <text evidence="4">The sequence shown here is derived from an EMBL/GenBank/DDBJ whole genome shotgun (WGS) entry which is preliminary data.</text>
</comment>
<organism evidence="4 5">
    <name type="scientific">Streptomyces chisholmiae</name>
    <dbReference type="NCBI Taxonomy" id="3075540"/>
    <lineage>
        <taxon>Bacteria</taxon>
        <taxon>Bacillati</taxon>
        <taxon>Actinomycetota</taxon>
        <taxon>Actinomycetes</taxon>
        <taxon>Kitasatosporales</taxon>
        <taxon>Streptomycetaceae</taxon>
        <taxon>Streptomyces</taxon>
    </lineage>
</organism>
<dbReference type="InterPro" id="IPR013762">
    <property type="entry name" value="Integrase-like_cat_sf"/>
</dbReference>
<dbReference type="PROSITE" id="PS51898">
    <property type="entry name" value="TYR_RECOMBINASE"/>
    <property type="match status" value="1"/>
</dbReference>
<keyword evidence="1" id="KW-0238">DNA-binding</keyword>
<dbReference type="PANTHER" id="PTHR30349">
    <property type="entry name" value="PHAGE INTEGRASE-RELATED"/>
    <property type="match status" value="1"/>
</dbReference>
<dbReference type="Pfam" id="PF00589">
    <property type="entry name" value="Phage_integrase"/>
    <property type="match status" value="1"/>
</dbReference>
<dbReference type="Proteomes" id="UP001183410">
    <property type="component" value="Unassembled WGS sequence"/>
</dbReference>
<keyword evidence="5" id="KW-1185">Reference proteome</keyword>
<evidence type="ECO:0000313" key="4">
    <source>
        <dbReference type="EMBL" id="MDT0270297.1"/>
    </source>
</evidence>
<dbReference type="InterPro" id="IPR050090">
    <property type="entry name" value="Tyrosine_recombinase_XerCD"/>
</dbReference>
<dbReference type="Gene3D" id="1.10.150.130">
    <property type="match status" value="1"/>
</dbReference>
<evidence type="ECO:0000313" key="5">
    <source>
        <dbReference type="Proteomes" id="UP001183410"/>
    </source>
</evidence>
<dbReference type="RefSeq" id="WP_311670366.1">
    <property type="nucleotide sequence ID" value="NZ_JAVREO010000025.1"/>
</dbReference>
<dbReference type="Gene3D" id="1.10.443.10">
    <property type="entry name" value="Intergrase catalytic core"/>
    <property type="match status" value="1"/>
</dbReference>
<accession>A0ABU2JZ69</accession>
<dbReference type="InterPro" id="IPR002104">
    <property type="entry name" value="Integrase_catalytic"/>
</dbReference>
<dbReference type="EMBL" id="JAVREO010000025">
    <property type="protein sequence ID" value="MDT0270297.1"/>
    <property type="molecule type" value="Genomic_DNA"/>
</dbReference>
<gene>
    <name evidence="4" type="ORF">RM844_28900</name>
</gene>
<dbReference type="InterPro" id="IPR011010">
    <property type="entry name" value="DNA_brk_join_enz"/>
</dbReference>
<proteinExistence type="predicted"/>
<reference evidence="5" key="1">
    <citation type="submission" date="2023-07" db="EMBL/GenBank/DDBJ databases">
        <title>30 novel species of actinomycetes from the DSMZ collection.</title>
        <authorList>
            <person name="Nouioui I."/>
        </authorList>
    </citation>
    <scope>NUCLEOTIDE SEQUENCE [LARGE SCALE GENOMIC DNA]</scope>
    <source>
        <strain evidence="5">DSM 44915</strain>
    </source>
</reference>
<dbReference type="PANTHER" id="PTHR30349:SF91">
    <property type="entry name" value="INTA PROTEIN"/>
    <property type="match status" value="1"/>
</dbReference>